<accession>A0A090GKL1</accession>
<name>A0A090GKL1_MESPL</name>
<reference evidence="1 2" key="1">
    <citation type="submission" date="2014-08" db="EMBL/GenBank/DDBJ databases">
        <authorList>
            <person name="Moulin Lionel"/>
        </authorList>
    </citation>
    <scope>NUCLEOTIDE SEQUENCE [LARGE SCALE GENOMIC DNA]</scope>
</reference>
<evidence type="ECO:0000313" key="2">
    <source>
        <dbReference type="Proteomes" id="UP000046373"/>
    </source>
</evidence>
<dbReference type="AlphaFoldDB" id="A0A090GKL1"/>
<evidence type="ECO:0000313" key="1">
    <source>
        <dbReference type="EMBL" id="CDX35622.1"/>
    </source>
</evidence>
<sequence>MPHTNHIAALRELIGDLRFWPKLLTWPATKPEHATTRDAQRSLRARRALALAVEIDLYEGAPSIGPLGAEGAGEVPIMNPPALSLAP</sequence>
<gene>
    <name evidence="1" type="ORF">MPLDJ20_20263</name>
</gene>
<organism evidence="1 2">
    <name type="scientific">Mesorhizobium plurifarium</name>
    <dbReference type="NCBI Taxonomy" id="69974"/>
    <lineage>
        <taxon>Bacteria</taxon>
        <taxon>Pseudomonadati</taxon>
        <taxon>Pseudomonadota</taxon>
        <taxon>Alphaproteobacteria</taxon>
        <taxon>Hyphomicrobiales</taxon>
        <taxon>Phyllobacteriaceae</taxon>
        <taxon>Mesorhizobium</taxon>
    </lineage>
</organism>
<proteinExistence type="predicted"/>
<dbReference type="EMBL" id="CCNB01000012">
    <property type="protein sequence ID" value="CDX35622.1"/>
    <property type="molecule type" value="Genomic_DNA"/>
</dbReference>
<dbReference type="Proteomes" id="UP000046373">
    <property type="component" value="Unassembled WGS sequence"/>
</dbReference>
<protein>
    <submittedName>
        <fullName evidence="1">Uncharacterized protein</fullName>
    </submittedName>
</protein>